<dbReference type="Pfam" id="PF09969">
    <property type="entry name" value="DUF2203"/>
    <property type="match status" value="1"/>
</dbReference>
<evidence type="ECO:0000313" key="2">
    <source>
        <dbReference type="Proteomes" id="UP000242972"/>
    </source>
</evidence>
<reference evidence="1 2" key="1">
    <citation type="journal article" date="2014" name="BMC Genomics">
        <title>Comparison of environmental and isolate Sulfobacillus genomes reveals diverse carbon, sulfur, nitrogen, and hydrogen metabolisms.</title>
        <authorList>
            <person name="Justice N.B."/>
            <person name="Norman A."/>
            <person name="Brown C.T."/>
            <person name="Singh A."/>
            <person name="Thomas B.C."/>
            <person name="Banfield J.F."/>
        </authorList>
    </citation>
    <scope>NUCLEOTIDE SEQUENCE [LARGE SCALE GENOMIC DNA]</scope>
    <source>
        <strain evidence="1">AMDSBA4</strain>
    </source>
</reference>
<gene>
    <name evidence="1" type="ORF">C7B46_01280</name>
</gene>
<dbReference type="InterPro" id="IPR018699">
    <property type="entry name" value="DUF2203"/>
</dbReference>
<accession>A0A2T2XLG5</accession>
<evidence type="ECO:0000313" key="1">
    <source>
        <dbReference type="EMBL" id="PSR35330.1"/>
    </source>
</evidence>
<comment type="caution">
    <text evidence="1">The sequence shown here is derived from an EMBL/GenBank/DDBJ whole genome shotgun (WGS) entry which is preliminary data.</text>
</comment>
<dbReference type="EMBL" id="PXYW01000002">
    <property type="protein sequence ID" value="PSR35330.1"/>
    <property type="molecule type" value="Genomic_DNA"/>
</dbReference>
<dbReference type="AlphaFoldDB" id="A0A2T2XLG5"/>
<name>A0A2T2XLG5_9FIRM</name>
<protein>
    <submittedName>
        <fullName evidence="1">DUF2203 domain-containing protein</fullName>
    </submittedName>
</protein>
<dbReference type="Proteomes" id="UP000242972">
    <property type="component" value="Unassembled WGS sequence"/>
</dbReference>
<dbReference type="PIRSF" id="PIRSF016498">
    <property type="entry name" value="UCP016498"/>
    <property type="match status" value="1"/>
</dbReference>
<proteinExistence type="predicted"/>
<sequence>MTVKHFTVAEANTLIPRLTQQMLELQALQAAARSKYEEMRDIREVGYRKDGNLIMMTDYQVAKREFDEVVADANRILASIQELGCRVTDVEVGLIDFPAVINDEEVYLCWRMDEPVVGYYHGLEEGYAGRRPLPTA</sequence>
<organism evidence="1 2">
    <name type="scientific">Sulfobacillus benefaciens</name>
    <dbReference type="NCBI Taxonomy" id="453960"/>
    <lineage>
        <taxon>Bacteria</taxon>
        <taxon>Bacillati</taxon>
        <taxon>Bacillota</taxon>
        <taxon>Clostridia</taxon>
        <taxon>Eubacteriales</taxon>
        <taxon>Clostridiales Family XVII. Incertae Sedis</taxon>
        <taxon>Sulfobacillus</taxon>
    </lineage>
</organism>